<evidence type="ECO:0000313" key="5">
    <source>
        <dbReference type="EMBL" id="BAU58454.1"/>
    </source>
</evidence>
<dbReference type="InterPro" id="IPR014729">
    <property type="entry name" value="Rossmann-like_a/b/a_fold"/>
</dbReference>
<dbReference type="CDD" id="cd00293">
    <property type="entry name" value="USP-like"/>
    <property type="match status" value="2"/>
</dbReference>
<feature type="domain" description="UspA" evidence="4">
    <location>
        <begin position="1"/>
        <end position="136"/>
    </location>
</feature>
<evidence type="ECO:0000256" key="2">
    <source>
        <dbReference type="ARBA" id="ARBA00022741"/>
    </source>
</evidence>
<comment type="similarity">
    <text evidence="1">Belongs to the universal stress protein A family.</text>
</comment>
<keyword evidence="6" id="KW-1185">Reference proteome</keyword>
<dbReference type="AlphaFoldDB" id="A0A0X8XAH8"/>
<gene>
    <name evidence="5" type="ORF">HH1059_17420</name>
</gene>
<dbReference type="Pfam" id="PF00582">
    <property type="entry name" value="Usp"/>
    <property type="match status" value="2"/>
</dbReference>
<organism evidence="5 6">
    <name type="scientific">Halorhodospira halochloris</name>
    <name type="common">Ectothiorhodospira halochloris</name>
    <dbReference type="NCBI Taxonomy" id="1052"/>
    <lineage>
        <taxon>Bacteria</taxon>
        <taxon>Pseudomonadati</taxon>
        <taxon>Pseudomonadota</taxon>
        <taxon>Gammaproteobacteria</taxon>
        <taxon>Chromatiales</taxon>
        <taxon>Ectothiorhodospiraceae</taxon>
        <taxon>Halorhodospira</taxon>
    </lineage>
</organism>
<name>A0A0X8XAH8_HALHR</name>
<dbReference type="EMBL" id="AP017372">
    <property type="protein sequence ID" value="BAU58454.1"/>
    <property type="molecule type" value="Genomic_DNA"/>
</dbReference>
<reference evidence="5" key="1">
    <citation type="submission" date="2016-02" db="EMBL/GenBank/DDBJ databases">
        <title>Halorhodospira halochloris DSM-1059 complete genome, version 2.</title>
        <authorList>
            <person name="Tsukatani Y."/>
        </authorList>
    </citation>
    <scope>NUCLEOTIDE SEQUENCE</scope>
    <source>
        <strain evidence="5">DSM 1059</strain>
    </source>
</reference>
<dbReference type="OrthoDB" id="9792500at2"/>
<dbReference type="PRINTS" id="PR01438">
    <property type="entry name" value="UNVRSLSTRESS"/>
</dbReference>
<dbReference type="Gene3D" id="3.40.50.620">
    <property type="entry name" value="HUPs"/>
    <property type="match status" value="2"/>
</dbReference>
<protein>
    <submittedName>
        <fullName evidence="5">Universal stress protein family 4</fullName>
    </submittedName>
</protein>
<dbReference type="PANTHER" id="PTHR46268:SF27">
    <property type="entry name" value="UNIVERSAL STRESS PROTEIN RV2623"/>
    <property type="match status" value="1"/>
</dbReference>
<dbReference type="RefSeq" id="WP_096409817.1">
    <property type="nucleotide sequence ID" value="NZ_AP017372.2"/>
</dbReference>
<dbReference type="KEGG" id="hhk:HH1059_17420"/>
<evidence type="ECO:0000259" key="4">
    <source>
        <dbReference type="Pfam" id="PF00582"/>
    </source>
</evidence>
<evidence type="ECO:0000313" key="6">
    <source>
        <dbReference type="Proteomes" id="UP000218890"/>
    </source>
</evidence>
<evidence type="ECO:0000256" key="1">
    <source>
        <dbReference type="ARBA" id="ARBA00008791"/>
    </source>
</evidence>
<dbReference type="InterPro" id="IPR006016">
    <property type="entry name" value="UspA"/>
</dbReference>
<keyword evidence="2" id="KW-0547">Nucleotide-binding</keyword>
<feature type="domain" description="UspA" evidence="4">
    <location>
        <begin position="143"/>
        <end position="284"/>
    </location>
</feature>
<dbReference type="PANTHER" id="PTHR46268">
    <property type="entry name" value="STRESS RESPONSE PROTEIN NHAX"/>
    <property type="match status" value="1"/>
</dbReference>
<keyword evidence="3" id="KW-0067">ATP-binding</keyword>
<dbReference type="SUPFAM" id="SSF52402">
    <property type="entry name" value="Adenine nucleotide alpha hydrolases-like"/>
    <property type="match status" value="2"/>
</dbReference>
<evidence type="ECO:0000256" key="3">
    <source>
        <dbReference type="ARBA" id="ARBA00022840"/>
    </source>
</evidence>
<sequence>MLNKILFASDLSERAERAGQRAAQLAEQFDAELGAVHVIESSFPGLSPAVSSSPDPVSILSAVAEQRLQESTPGYRATPRVLIGDTVGELVRAADEDNADLLVVGAHGKQQVKEWLLGTTAEQLVRHAETPTLVVRRDSEEPYQKIVMATDFSDCALAALHKAADWFAEAEMHIIHVLETEALDRMRAAGVSEDRVHQHYVKLHKEAQERLNSFVTEAGLAPEAVKLEVHAGHPKTVTVNAIETLDPDLVVLGNHGRGRWGNVLLGSLATRLLHELQTDILMVRD</sequence>
<dbReference type="InterPro" id="IPR006015">
    <property type="entry name" value="Universal_stress_UspA"/>
</dbReference>
<dbReference type="Proteomes" id="UP000218890">
    <property type="component" value="Chromosome"/>
</dbReference>
<accession>A0A0X8XAH8</accession>
<dbReference type="GO" id="GO:0005524">
    <property type="term" value="F:ATP binding"/>
    <property type="evidence" value="ECO:0007669"/>
    <property type="project" value="UniProtKB-KW"/>
</dbReference>
<proteinExistence type="inferred from homology"/>